<dbReference type="InterPro" id="IPR010994">
    <property type="entry name" value="RuvA_2-like"/>
</dbReference>
<dbReference type="Gene3D" id="1.10.150.320">
    <property type="entry name" value="Photosystem II 12 kDa extrinsic protein"/>
    <property type="match status" value="1"/>
</dbReference>
<keyword evidence="2" id="KW-1133">Transmembrane helix</keyword>
<sequence>MSSAPDHGWHQPVPGPSVTLGWRVLHSWWLLLPLLGFGCLGGFGFLYVGIRTRRAAWWVPGIVYTVLGWGSFILVGESDQESAVSDWAVGLLLAVWAGGILHAALINSSWLRWRAGHRPWYQQPTAVPWPGGPYPPGTLAPPPGAAFPAGPAAVAPTSGGYAPVSPGYPPVGSPAYPPAGATNPPPADATYAYGAPPADPTLAAHPGGYFAAGPVAAPVPPAAPPPVPSQQRPTNPLDVNAAGPHELASLPGFDAARAAQVVGERERRGGFGSLAEFAAAANLAPHEYARLRDVLVCAPPAPPAPGQLPHGRVLDV</sequence>
<evidence type="ECO:0000313" key="3">
    <source>
        <dbReference type="EMBL" id="RKF25618.1"/>
    </source>
</evidence>
<accession>A0A420EY28</accession>
<evidence type="ECO:0000313" key="4">
    <source>
        <dbReference type="Proteomes" id="UP000285744"/>
    </source>
</evidence>
<keyword evidence="2" id="KW-0472">Membrane</keyword>
<keyword evidence="2" id="KW-0812">Transmembrane</keyword>
<evidence type="ECO:0000256" key="2">
    <source>
        <dbReference type="SAM" id="Phobius"/>
    </source>
</evidence>
<dbReference type="EMBL" id="RAQQ01000014">
    <property type="protein sequence ID" value="RKF25618.1"/>
    <property type="molecule type" value="Genomic_DNA"/>
</dbReference>
<dbReference type="AlphaFoldDB" id="A0A420EY28"/>
<comment type="caution">
    <text evidence="3">The sequence shown here is derived from an EMBL/GenBank/DDBJ whole genome shotgun (WGS) entry which is preliminary data.</text>
</comment>
<proteinExistence type="predicted"/>
<gene>
    <name evidence="3" type="ORF">D7I43_19585</name>
</gene>
<feature type="transmembrane region" description="Helical" evidence="2">
    <location>
        <begin position="28"/>
        <end position="48"/>
    </location>
</feature>
<dbReference type="Pfam" id="PF12836">
    <property type="entry name" value="HHH_3"/>
    <property type="match status" value="1"/>
</dbReference>
<dbReference type="OrthoDB" id="9790239at2"/>
<dbReference type="Proteomes" id="UP000285744">
    <property type="component" value="Unassembled WGS sequence"/>
</dbReference>
<dbReference type="RefSeq" id="WP_120329989.1">
    <property type="nucleotide sequence ID" value="NZ_RAQQ01000014.1"/>
</dbReference>
<evidence type="ECO:0000256" key="1">
    <source>
        <dbReference type="SAM" id="MobiDB-lite"/>
    </source>
</evidence>
<organism evidence="3 4">
    <name type="scientific">Micromonospora globbae</name>
    <dbReference type="NCBI Taxonomy" id="1894969"/>
    <lineage>
        <taxon>Bacteria</taxon>
        <taxon>Bacillati</taxon>
        <taxon>Actinomycetota</taxon>
        <taxon>Actinomycetes</taxon>
        <taxon>Micromonosporales</taxon>
        <taxon>Micromonosporaceae</taxon>
        <taxon>Micromonospora</taxon>
    </lineage>
</organism>
<protein>
    <recommendedName>
        <fullName evidence="5">Helix-hairpin-helix domain-containing protein</fullName>
    </recommendedName>
</protein>
<name>A0A420EY28_9ACTN</name>
<feature type="transmembrane region" description="Helical" evidence="2">
    <location>
        <begin position="55"/>
        <end position="75"/>
    </location>
</feature>
<feature type="region of interest" description="Disordered" evidence="1">
    <location>
        <begin position="221"/>
        <end position="248"/>
    </location>
</feature>
<feature type="transmembrane region" description="Helical" evidence="2">
    <location>
        <begin position="87"/>
        <end position="106"/>
    </location>
</feature>
<dbReference type="SUPFAM" id="SSF47781">
    <property type="entry name" value="RuvA domain 2-like"/>
    <property type="match status" value="1"/>
</dbReference>
<reference evidence="3 4" key="1">
    <citation type="journal article" date="2018" name="Int. J. Syst. Evol. Microbiol.">
        <title>Micromonospora globbae sp. nov., an endophytic actinomycete isolated from roots of Globba winitii C. H. Wright.</title>
        <authorList>
            <person name="Kuncharoen N."/>
            <person name="Pittayakhajonwut P."/>
            <person name="Tanasupawat S."/>
        </authorList>
    </citation>
    <scope>NUCLEOTIDE SEQUENCE [LARGE SCALE GENOMIC DNA]</scope>
    <source>
        <strain evidence="3 4">WPS1-2</strain>
    </source>
</reference>
<evidence type="ECO:0008006" key="5">
    <source>
        <dbReference type="Google" id="ProtNLM"/>
    </source>
</evidence>